<proteinExistence type="predicted"/>
<dbReference type="SUPFAM" id="SSF46785">
    <property type="entry name" value="Winged helix' DNA-binding domain"/>
    <property type="match status" value="1"/>
</dbReference>
<dbReference type="Pfam" id="PF13404">
    <property type="entry name" value="HTH_AsnC-type"/>
    <property type="match status" value="1"/>
</dbReference>
<keyword evidence="3" id="KW-0804">Transcription</keyword>
<evidence type="ECO:0000256" key="3">
    <source>
        <dbReference type="ARBA" id="ARBA00023163"/>
    </source>
</evidence>
<dbReference type="Pfam" id="PF01037">
    <property type="entry name" value="AsnC_trans_reg"/>
    <property type="match status" value="1"/>
</dbReference>
<sequence>MPNLENTEAVRDKGQEPRPLDAFDRKILGELAVDAGLSYAELGHRAGLSAPAVHERVKRLRASGRIRSTVAVLDGPATGKPFLAFVHVDSTGWGKTKELLAISALPEVEEIHSVAGDACMLLKVRCASSRALEGLLARLYALPCVKATRSYVVLSTFLERTPQAGITSALEEAPLVAPPGDVSG</sequence>
<feature type="domain" description="HTH asnC-type" evidence="4">
    <location>
        <begin position="20"/>
        <end position="81"/>
    </location>
</feature>
<evidence type="ECO:0000313" key="5">
    <source>
        <dbReference type="EMBL" id="QTP53879.1"/>
    </source>
</evidence>
<dbReference type="SMART" id="SM00344">
    <property type="entry name" value="HTH_ASNC"/>
    <property type="match status" value="1"/>
</dbReference>
<dbReference type="InterPro" id="IPR019887">
    <property type="entry name" value="Tscrpt_reg_AsnC/Lrp_C"/>
</dbReference>
<dbReference type="PRINTS" id="PR00033">
    <property type="entry name" value="HTHASNC"/>
</dbReference>
<accession>A0ABX7W4J8</accession>
<evidence type="ECO:0000259" key="4">
    <source>
        <dbReference type="PROSITE" id="PS50956"/>
    </source>
</evidence>
<keyword evidence="6" id="KW-1185">Reference proteome</keyword>
<gene>
    <name evidence="5" type="ORF">HNO51_03775</name>
</gene>
<dbReference type="SUPFAM" id="SSF54909">
    <property type="entry name" value="Dimeric alpha+beta barrel"/>
    <property type="match status" value="1"/>
</dbReference>
<evidence type="ECO:0000256" key="1">
    <source>
        <dbReference type="ARBA" id="ARBA00023015"/>
    </source>
</evidence>
<dbReference type="Gene3D" id="1.10.10.10">
    <property type="entry name" value="Winged helix-like DNA-binding domain superfamily/Winged helix DNA-binding domain"/>
    <property type="match status" value="1"/>
</dbReference>
<dbReference type="InterPro" id="IPR000485">
    <property type="entry name" value="AsnC-type_HTH_dom"/>
</dbReference>
<dbReference type="InterPro" id="IPR036390">
    <property type="entry name" value="WH_DNA-bd_sf"/>
</dbReference>
<protein>
    <submittedName>
        <fullName evidence="5">Lrp/AsnC family transcriptional regulator</fullName>
    </submittedName>
</protein>
<name>A0ABX7W4J8_9GAMM</name>
<dbReference type="PANTHER" id="PTHR30154">
    <property type="entry name" value="LEUCINE-RESPONSIVE REGULATORY PROTEIN"/>
    <property type="match status" value="1"/>
</dbReference>
<keyword evidence="1" id="KW-0805">Transcription regulation</keyword>
<dbReference type="InterPro" id="IPR036388">
    <property type="entry name" value="WH-like_DNA-bd_sf"/>
</dbReference>
<dbReference type="RefSeq" id="WP_209538522.1">
    <property type="nucleotide sequence ID" value="NZ_CP053381.1"/>
</dbReference>
<evidence type="ECO:0000256" key="2">
    <source>
        <dbReference type="ARBA" id="ARBA00023125"/>
    </source>
</evidence>
<dbReference type="InterPro" id="IPR019888">
    <property type="entry name" value="Tscrpt_reg_AsnC-like"/>
</dbReference>
<dbReference type="PANTHER" id="PTHR30154:SF53">
    <property type="entry name" value="HTH-TYPE TRANSCRIPTIONAL REGULATOR LRPC"/>
    <property type="match status" value="1"/>
</dbReference>
<reference evidence="5 6" key="1">
    <citation type="journal article" date="2021" name="Front. Microbiol.">
        <title>Aerobic Denitrification and Heterotrophic Sulfur Oxidation in the Genus Halomonas Revealed by Six Novel Species Characterizations and Genome-Based Analysis.</title>
        <authorList>
            <person name="Wang L."/>
            <person name="Shao Z."/>
        </authorList>
    </citation>
    <scope>NUCLEOTIDE SEQUENCE [LARGE SCALE GENOMIC DNA]</scope>
    <source>
        <strain evidence="5 6">MCCC 1A11059</strain>
    </source>
</reference>
<organism evidence="5 6">
    <name type="scientific">Billgrantia sulfidoxydans</name>
    <dbReference type="NCBI Taxonomy" id="2733484"/>
    <lineage>
        <taxon>Bacteria</taxon>
        <taxon>Pseudomonadati</taxon>
        <taxon>Pseudomonadota</taxon>
        <taxon>Gammaproteobacteria</taxon>
        <taxon>Oceanospirillales</taxon>
        <taxon>Halomonadaceae</taxon>
        <taxon>Billgrantia</taxon>
    </lineage>
</organism>
<dbReference type="InterPro" id="IPR011008">
    <property type="entry name" value="Dimeric_a/b-barrel"/>
</dbReference>
<keyword evidence="2" id="KW-0238">DNA-binding</keyword>
<dbReference type="EMBL" id="CP053381">
    <property type="protein sequence ID" value="QTP53879.1"/>
    <property type="molecule type" value="Genomic_DNA"/>
</dbReference>
<dbReference type="PROSITE" id="PS50956">
    <property type="entry name" value="HTH_ASNC_2"/>
    <property type="match status" value="1"/>
</dbReference>
<evidence type="ECO:0000313" key="6">
    <source>
        <dbReference type="Proteomes" id="UP000671868"/>
    </source>
</evidence>
<dbReference type="Gene3D" id="3.30.70.920">
    <property type="match status" value="1"/>
</dbReference>
<dbReference type="Proteomes" id="UP000671868">
    <property type="component" value="Chromosome"/>
</dbReference>